<protein>
    <submittedName>
        <fullName evidence="5">AraC family transcriptional regulator</fullName>
    </submittedName>
</protein>
<dbReference type="EMBL" id="BMIA01000001">
    <property type="protein sequence ID" value="GGH28339.1"/>
    <property type="molecule type" value="Genomic_DNA"/>
</dbReference>
<dbReference type="Gene3D" id="1.10.10.60">
    <property type="entry name" value="Homeodomain-like"/>
    <property type="match status" value="1"/>
</dbReference>
<keyword evidence="1" id="KW-0805">Transcription regulation</keyword>
<proteinExistence type="predicted"/>
<dbReference type="Pfam" id="PF12833">
    <property type="entry name" value="HTH_18"/>
    <property type="match status" value="1"/>
</dbReference>
<dbReference type="PROSITE" id="PS01124">
    <property type="entry name" value="HTH_ARAC_FAMILY_2"/>
    <property type="match status" value="1"/>
</dbReference>
<evidence type="ECO:0000313" key="6">
    <source>
        <dbReference type="Proteomes" id="UP000600214"/>
    </source>
</evidence>
<dbReference type="InterPro" id="IPR018062">
    <property type="entry name" value="HTH_AraC-typ_CS"/>
</dbReference>
<sequence length="333" mass="38068">MATTFIQSADIIEFIPVPNPQSVIHEARADNPHEFVTRYHPKVGEMKFKSLVFPHVHVMNLQWASQEDVILYDSTPVDTININFHMAGRLDTTFEGLSHDLHMRPGKHNLVFSPEGGDTNRVSANDSLEMFHISLDKTFFSNIIGCDDHWSERVQKNLLCNRPFSGIRGTANTTPRMQSLIREVKQCREGGALRNLMIQSKVLELLALQVEQFRGPNQADGISVGDADKLHQLKYFLDMHFLEEHSLAELSRICLLNEFKVKKGFKELFGTTVFGYLRKLRMDYAEQQLLDSSYSVEEVSDLLGYEHAQHFSIAFKKYRGINPSSLKSRRIVA</sequence>
<dbReference type="Proteomes" id="UP000600214">
    <property type="component" value="Unassembled WGS sequence"/>
</dbReference>
<evidence type="ECO:0000256" key="1">
    <source>
        <dbReference type="ARBA" id="ARBA00023015"/>
    </source>
</evidence>
<dbReference type="PROSITE" id="PS00041">
    <property type="entry name" value="HTH_ARAC_FAMILY_1"/>
    <property type="match status" value="1"/>
</dbReference>
<dbReference type="SMART" id="SM00342">
    <property type="entry name" value="HTH_ARAC"/>
    <property type="match status" value="1"/>
</dbReference>
<feature type="domain" description="HTH araC/xylS-type" evidence="4">
    <location>
        <begin position="231"/>
        <end position="329"/>
    </location>
</feature>
<dbReference type="SUPFAM" id="SSF46689">
    <property type="entry name" value="Homeodomain-like"/>
    <property type="match status" value="1"/>
</dbReference>
<evidence type="ECO:0000256" key="2">
    <source>
        <dbReference type="ARBA" id="ARBA00023125"/>
    </source>
</evidence>
<accession>A0ABQ1YJG6</accession>
<comment type="caution">
    <text evidence="5">The sequence shown here is derived from an EMBL/GenBank/DDBJ whole genome shotgun (WGS) entry which is preliminary data.</text>
</comment>
<evidence type="ECO:0000256" key="3">
    <source>
        <dbReference type="ARBA" id="ARBA00023163"/>
    </source>
</evidence>
<keyword evidence="3" id="KW-0804">Transcription</keyword>
<reference evidence="6" key="1">
    <citation type="journal article" date="2019" name="Int. J. Syst. Evol. Microbiol.">
        <title>The Global Catalogue of Microorganisms (GCM) 10K type strain sequencing project: providing services to taxonomists for standard genome sequencing and annotation.</title>
        <authorList>
            <consortium name="The Broad Institute Genomics Platform"/>
            <consortium name="The Broad Institute Genome Sequencing Center for Infectious Disease"/>
            <person name="Wu L."/>
            <person name="Ma J."/>
        </authorList>
    </citation>
    <scope>NUCLEOTIDE SEQUENCE [LARGE SCALE GENOMIC DNA]</scope>
    <source>
        <strain evidence="6">CGMCC 1.15288</strain>
    </source>
</reference>
<dbReference type="RefSeq" id="WP_188930162.1">
    <property type="nucleotide sequence ID" value="NZ_BMIA01000001.1"/>
</dbReference>
<evidence type="ECO:0000313" key="5">
    <source>
        <dbReference type="EMBL" id="GGH28339.1"/>
    </source>
</evidence>
<dbReference type="InterPro" id="IPR053142">
    <property type="entry name" value="PchR_regulatory_protein"/>
</dbReference>
<gene>
    <name evidence="5" type="ORF">GCM10007423_14810</name>
</gene>
<keyword evidence="6" id="KW-1185">Reference proteome</keyword>
<organism evidence="5 6">
    <name type="scientific">Dyadobacter endophyticus</name>
    <dbReference type="NCBI Taxonomy" id="1749036"/>
    <lineage>
        <taxon>Bacteria</taxon>
        <taxon>Pseudomonadati</taxon>
        <taxon>Bacteroidota</taxon>
        <taxon>Cytophagia</taxon>
        <taxon>Cytophagales</taxon>
        <taxon>Spirosomataceae</taxon>
        <taxon>Dyadobacter</taxon>
    </lineage>
</organism>
<keyword evidence="2" id="KW-0238">DNA-binding</keyword>
<dbReference type="PANTHER" id="PTHR47893">
    <property type="entry name" value="REGULATORY PROTEIN PCHR"/>
    <property type="match status" value="1"/>
</dbReference>
<evidence type="ECO:0000259" key="4">
    <source>
        <dbReference type="PROSITE" id="PS01124"/>
    </source>
</evidence>
<name>A0ABQ1YJG6_9BACT</name>
<dbReference type="InterPro" id="IPR009057">
    <property type="entry name" value="Homeodomain-like_sf"/>
</dbReference>
<dbReference type="InterPro" id="IPR018060">
    <property type="entry name" value="HTH_AraC"/>
</dbReference>
<dbReference type="PANTHER" id="PTHR47893:SF1">
    <property type="entry name" value="REGULATORY PROTEIN PCHR"/>
    <property type="match status" value="1"/>
</dbReference>